<sequence>MGNCRYQKNPHHRFDNPHGGIFLPILCSRSSIKNVAMPGSFPEETSRMSPTVGCMGQVMKRNGRVVGFSTPYSLTNQGNASAAPVKANSFGNGAVSCHSAKYTKLMKLFSSKSLMGSATRSPSSVVAETATAATARRRGVSKSVSFGSKVESNKEALNIAEIDPPLPVVKKVRKPEEEVGGRSLWLRRLGEVAPHLRILEIQHNNPRNHQLKLVTV</sequence>
<evidence type="ECO:0000313" key="2">
    <source>
        <dbReference type="Proteomes" id="UP001346149"/>
    </source>
</evidence>
<gene>
    <name evidence="1" type="ORF">SAY86_023107</name>
</gene>
<protein>
    <submittedName>
        <fullName evidence="1">Uncharacterized protein</fullName>
    </submittedName>
</protein>
<keyword evidence="2" id="KW-1185">Reference proteome</keyword>
<comment type="caution">
    <text evidence="1">The sequence shown here is derived from an EMBL/GenBank/DDBJ whole genome shotgun (WGS) entry which is preliminary data.</text>
</comment>
<name>A0AAN7LUH2_TRANT</name>
<accession>A0AAN7LUH2</accession>
<evidence type="ECO:0000313" key="1">
    <source>
        <dbReference type="EMBL" id="KAK4792672.1"/>
    </source>
</evidence>
<dbReference type="Proteomes" id="UP001346149">
    <property type="component" value="Unassembled WGS sequence"/>
</dbReference>
<organism evidence="1 2">
    <name type="scientific">Trapa natans</name>
    <name type="common">Water chestnut</name>
    <dbReference type="NCBI Taxonomy" id="22666"/>
    <lineage>
        <taxon>Eukaryota</taxon>
        <taxon>Viridiplantae</taxon>
        <taxon>Streptophyta</taxon>
        <taxon>Embryophyta</taxon>
        <taxon>Tracheophyta</taxon>
        <taxon>Spermatophyta</taxon>
        <taxon>Magnoliopsida</taxon>
        <taxon>eudicotyledons</taxon>
        <taxon>Gunneridae</taxon>
        <taxon>Pentapetalae</taxon>
        <taxon>rosids</taxon>
        <taxon>malvids</taxon>
        <taxon>Myrtales</taxon>
        <taxon>Lythraceae</taxon>
        <taxon>Trapa</taxon>
    </lineage>
</organism>
<dbReference type="PANTHER" id="PTHR36323">
    <property type="entry name" value="MYOTUBULARIN-LIKE PROTEIN"/>
    <property type="match status" value="1"/>
</dbReference>
<dbReference type="PANTHER" id="PTHR36323:SF1">
    <property type="entry name" value="MYOTUBULARIN-LIKE PROTEIN"/>
    <property type="match status" value="1"/>
</dbReference>
<proteinExistence type="predicted"/>
<dbReference type="AlphaFoldDB" id="A0AAN7LUH2"/>
<reference evidence="1 2" key="1">
    <citation type="journal article" date="2023" name="Hortic Res">
        <title>Pangenome of water caltrop reveals structural variations and asymmetric subgenome divergence after allopolyploidization.</title>
        <authorList>
            <person name="Zhang X."/>
            <person name="Chen Y."/>
            <person name="Wang L."/>
            <person name="Yuan Y."/>
            <person name="Fang M."/>
            <person name="Shi L."/>
            <person name="Lu R."/>
            <person name="Comes H.P."/>
            <person name="Ma Y."/>
            <person name="Chen Y."/>
            <person name="Huang G."/>
            <person name="Zhou Y."/>
            <person name="Zheng Z."/>
            <person name="Qiu Y."/>
        </authorList>
    </citation>
    <scope>NUCLEOTIDE SEQUENCE [LARGE SCALE GENOMIC DNA]</scope>
    <source>
        <strain evidence="1">F231</strain>
    </source>
</reference>
<dbReference type="EMBL" id="JAXQNO010000008">
    <property type="protein sequence ID" value="KAK4792672.1"/>
    <property type="molecule type" value="Genomic_DNA"/>
</dbReference>